<name>A0ABY8FEV2_9HYPH</name>
<dbReference type="RefSeq" id="WP_265684371.1">
    <property type="nucleotide sequence ID" value="NZ_CP120863.1"/>
</dbReference>
<dbReference type="Proteomes" id="UP001209803">
    <property type="component" value="Chromosome"/>
</dbReference>
<accession>A0ABY8FEV2</accession>
<organism evidence="1 2">
    <name type="scientific">Roseibium porphyridii</name>
    <dbReference type="NCBI Taxonomy" id="2866279"/>
    <lineage>
        <taxon>Bacteria</taxon>
        <taxon>Pseudomonadati</taxon>
        <taxon>Pseudomonadota</taxon>
        <taxon>Alphaproteobacteria</taxon>
        <taxon>Hyphomicrobiales</taxon>
        <taxon>Stappiaceae</taxon>
        <taxon>Roseibium</taxon>
    </lineage>
</organism>
<dbReference type="EMBL" id="CP120863">
    <property type="protein sequence ID" value="WFE91775.1"/>
    <property type="molecule type" value="Genomic_DNA"/>
</dbReference>
<protein>
    <recommendedName>
        <fullName evidence="3">XRE family transcriptional regulator</fullName>
    </recommendedName>
</protein>
<proteinExistence type="predicted"/>
<sequence length="154" mass="17422">MSLQVETNLESEEVQNLEKLVHDWFLDILAEHSDKEINALLGISSSKLWKLKNGHQRLQAVELLLLHQGLGIPLPNTVRSADSASIPLNDNSDRPARPTDTKKLFDFAYDRVCDLENRKPAALRANAFERLEQTFHILKTVQGTPEALEIKDLT</sequence>
<evidence type="ECO:0008006" key="3">
    <source>
        <dbReference type="Google" id="ProtNLM"/>
    </source>
</evidence>
<gene>
    <name evidence="1" type="ORF">K1718_10555</name>
</gene>
<keyword evidence="2" id="KW-1185">Reference proteome</keyword>
<reference evidence="1 2" key="1">
    <citation type="submission" date="2023-03" db="EMBL/GenBank/DDBJ databases">
        <title>Roseibium porphyridii sp. nov. and Roseibium rhodosorbium sp. nov. isolated from marine algae, Porphyridium cruentum and Rhodosorus marinus, respectively.</title>
        <authorList>
            <person name="Lee M.W."/>
            <person name="Choi B.J."/>
            <person name="Lee J.K."/>
            <person name="Choi D.G."/>
            <person name="Baek J.H."/>
            <person name="Bayburt H."/>
            <person name="Kim J.M."/>
            <person name="Han D.M."/>
            <person name="Kim K.H."/>
            <person name="Jeon C.O."/>
        </authorList>
    </citation>
    <scope>NUCLEOTIDE SEQUENCE [LARGE SCALE GENOMIC DNA]</scope>
    <source>
        <strain evidence="1 2">KMA01</strain>
    </source>
</reference>
<evidence type="ECO:0000313" key="1">
    <source>
        <dbReference type="EMBL" id="WFE91775.1"/>
    </source>
</evidence>
<evidence type="ECO:0000313" key="2">
    <source>
        <dbReference type="Proteomes" id="UP001209803"/>
    </source>
</evidence>